<dbReference type="AlphaFoldDB" id="A0AAV1VDJ6"/>
<comment type="function">
    <text evidence="4">Effector that suppresses plant defense responses during pathogen infection.</text>
</comment>
<proteinExistence type="inferred from homology"/>
<feature type="chain" id="PRO_5044967861" description="RxLR effector protein" evidence="4">
    <location>
        <begin position="17"/>
        <end position="196"/>
    </location>
</feature>
<keyword evidence="4" id="KW-0732">Signal</keyword>
<dbReference type="EMBL" id="CAKLBY020000311">
    <property type="protein sequence ID" value="CAK7944905.1"/>
    <property type="molecule type" value="Genomic_DNA"/>
</dbReference>
<comment type="subcellular location">
    <subcellularLocation>
        <location evidence="1 4">Secreted</location>
    </subcellularLocation>
</comment>
<comment type="domain">
    <text evidence="4">The RxLR-dEER motif acts to carry the protein into the host cell cytoplasm through binding to cell surface phosphatidylinositol-3-phosphate.</text>
</comment>
<evidence type="ECO:0000313" key="6">
    <source>
        <dbReference type="Proteomes" id="UP001162060"/>
    </source>
</evidence>
<comment type="caution">
    <text evidence="5">The sequence shown here is derived from an EMBL/GenBank/DDBJ whole genome shotgun (WGS) entry which is preliminary data.</text>
</comment>
<comment type="similarity">
    <text evidence="2 4">Belongs to the RxLR effector family.</text>
</comment>
<evidence type="ECO:0000256" key="1">
    <source>
        <dbReference type="ARBA" id="ARBA00004613"/>
    </source>
</evidence>
<name>A0AAV1VDJ6_9STRA</name>
<dbReference type="Proteomes" id="UP001162060">
    <property type="component" value="Unassembled WGS sequence"/>
</dbReference>
<dbReference type="Pfam" id="PF16810">
    <property type="entry name" value="RXLR"/>
    <property type="match status" value="1"/>
</dbReference>
<accession>A0AAV1VDJ6</accession>
<organism evidence="5 6">
    <name type="scientific">Peronospora matthiolae</name>
    <dbReference type="NCBI Taxonomy" id="2874970"/>
    <lineage>
        <taxon>Eukaryota</taxon>
        <taxon>Sar</taxon>
        <taxon>Stramenopiles</taxon>
        <taxon>Oomycota</taxon>
        <taxon>Peronosporomycetes</taxon>
        <taxon>Peronosporales</taxon>
        <taxon>Peronosporaceae</taxon>
        <taxon>Peronospora</taxon>
    </lineage>
</organism>
<reference evidence="5" key="1">
    <citation type="submission" date="2024-01" db="EMBL/GenBank/DDBJ databases">
        <authorList>
            <person name="Webb A."/>
        </authorList>
    </citation>
    <scope>NUCLEOTIDE SEQUENCE</scope>
    <source>
        <strain evidence="5">Pm1</strain>
    </source>
</reference>
<dbReference type="InterPro" id="IPR031825">
    <property type="entry name" value="RXLR"/>
</dbReference>
<sequence>MIKYFLLLVLAVVVSSGSEALSAAAAEMPMTPHLDQAAQSEPDDKRVLRDSGVTDEVAHGERFMLEFGALIKSGIARLISGLENWSAKNAMGMEYIAKLRTMLEHWGVLKKKPVTRDERVSHAKELVANEKSYDEMFKEGVDPDDLKTALHQKYKVDPSHMGASYYDVEQKVADYRAVLESHRKSSDKLRAASNMV</sequence>
<feature type="signal peptide" evidence="4">
    <location>
        <begin position="1"/>
        <end position="16"/>
    </location>
</feature>
<evidence type="ECO:0000256" key="3">
    <source>
        <dbReference type="ARBA" id="ARBA00022525"/>
    </source>
</evidence>
<gene>
    <name evidence="5" type="ORF">PM001_LOCUS30055</name>
</gene>
<keyword evidence="3 4" id="KW-0964">Secreted</keyword>
<protein>
    <recommendedName>
        <fullName evidence="4">RxLR effector protein</fullName>
    </recommendedName>
</protein>
<evidence type="ECO:0000256" key="4">
    <source>
        <dbReference type="RuleBase" id="RU367124"/>
    </source>
</evidence>
<evidence type="ECO:0000256" key="2">
    <source>
        <dbReference type="ARBA" id="ARBA00010400"/>
    </source>
</evidence>
<evidence type="ECO:0000313" key="5">
    <source>
        <dbReference type="EMBL" id="CAK7944905.1"/>
    </source>
</evidence>